<feature type="domain" description="PAS" evidence="4">
    <location>
        <begin position="33"/>
        <end position="85"/>
    </location>
</feature>
<dbReference type="Pfam" id="PF13426">
    <property type="entry name" value="PAS_9"/>
    <property type="match status" value="2"/>
</dbReference>
<dbReference type="SUPFAM" id="SSF58104">
    <property type="entry name" value="Methyl-accepting chemotaxis protein (MCP) signaling domain"/>
    <property type="match status" value="1"/>
</dbReference>
<dbReference type="InterPro" id="IPR001610">
    <property type="entry name" value="PAC"/>
</dbReference>
<dbReference type="InterPro" id="IPR004089">
    <property type="entry name" value="MCPsignal_dom"/>
</dbReference>
<dbReference type="Pfam" id="PF00015">
    <property type="entry name" value="MCPsignal"/>
    <property type="match status" value="1"/>
</dbReference>
<dbReference type="Gene3D" id="6.10.250.3200">
    <property type="match status" value="1"/>
</dbReference>
<dbReference type="SMART" id="SM00086">
    <property type="entry name" value="PAC"/>
    <property type="match status" value="3"/>
</dbReference>
<accession>D5RHW2</accession>
<dbReference type="InterPro" id="IPR000700">
    <property type="entry name" value="PAS-assoc_C"/>
</dbReference>
<dbReference type="Pfam" id="PF00989">
    <property type="entry name" value="PAS"/>
    <property type="match status" value="1"/>
</dbReference>
<dbReference type="CDD" id="cd00130">
    <property type="entry name" value="PAS"/>
    <property type="match status" value="3"/>
</dbReference>
<dbReference type="InterPro" id="IPR035965">
    <property type="entry name" value="PAS-like_dom_sf"/>
</dbReference>
<dbReference type="OrthoDB" id="9765776at2"/>
<dbReference type="PRINTS" id="PR00260">
    <property type="entry name" value="CHEMTRNSDUCR"/>
</dbReference>
<keyword evidence="7" id="KW-1185">Reference proteome</keyword>
<dbReference type="Gene3D" id="3.30.450.20">
    <property type="entry name" value="PAS domain"/>
    <property type="match status" value="4"/>
</dbReference>
<dbReference type="Proteomes" id="UP000005324">
    <property type="component" value="Unassembled WGS sequence"/>
</dbReference>
<evidence type="ECO:0000259" key="5">
    <source>
        <dbReference type="PROSITE" id="PS50113"/>
    </source>
</evidence>
<comment type="caution">
    <text evidence="6">The sequence shown here is derived from an EMBL/GenBank/DDBJ whole genome shotgun (WGS) entry which is preliminary data.</text>
</comment>
<dbReference type="GO" id="GO:0006935">
    <property type="term" value="P:chemotaxis"/>
    <property type="evidence" value="ECO:0007669"/>
    <property type="project" value="InterPro"/>
</dbReference>
<feature type="domain" description="PAC" evidence="5">
    <location>
        <begin position="104"/>
        <end position="154"/>
    </location>
</feature>
<protein>
    <submittedName>
        <fullName evidence="6">PAS domain S-box protein</fullName>
    </submittedName>
</protein>
<evidence type="ECO:0000256" key="2">
    <source>
        <dbReference type="SAM" id="MobiDB-lite"/>
    </source>
</evidence>
<dbReference type="NCBIfam" id="TIGR00229">
    <property type="entry name" value="sensory_box"/>
    <property type="match status" value="3"/>
</dbReference>
<dbReference type="RefSeq" id="WP_007003731.1">
    <property type="nucleotide sequence ID" value="NZ_GG770778.1"/>
</dbReference>
<dbReference type="GO" id="GO:0006355">
    <property type="term" value="P:regulation of DNA-templated transcription"/>
    <property type="evidence" value="ECO:0007669"/>
    <property type="project" value="InterPro"/>
</dbReference>
<dbReference type="GO" id="GO:0007165">
    <property type="term" value="P:signal transduction"/>
    <property type="evidence" value="ECO:0007669"/>
    <property type="project" value="UniProtKB-KW"/>
</dbReference>
<dbReference type="PANTHER" id="PTHR44757">
    <property type="entry name" value="DIGUANYLATE CYCLASE DGCP"/>
    <property type="match status" value="1"/>
</dbReference>
<evidence type="ECO:0000259" key="3">
    <source>
        <dbReference type="PROSITE" id="PS50111"/>
    </source>
</evidence>
<dbReference type="InterPro" id="IPR013767">
    <property type="entry name" value="PAS_fold"/>
</dbReference>
<dbReference type="GO" id="GO:0004888">
    <property type="term" value="F:transmembrane signaling receptor activity"/>
    <property type="evidence" value="ECO:0007669"/>
    <property type="project" value="InterPro"/>
</dbReference>
<evidence type="ECO:0000259" key="4">
    <source>
        <dbReference type="PROSITE" id="PS50112"/>
    </source>
</evidence>
<dbReference type="AlphaFoldDB" id="D5RHW2"/>
<dbReference type="GO" id="GO:0016020">
    <property type="term" value="C:membrane"/>
    <property type="evidence" value="ECO:0007669"/>
    <property type="project" value="InterPro"/>
</dbReference>
<dbReference type="SMART" id="SM00091">
    <property type="entry name" value="PAS"/>
    <property type="match status" value="3"/>
</dbReference>
<sequence length="600" mass="64833">MKSWLARPAQGDATAAPGGGAAAGGGGGALAQQALEQCIIAVVSIDPANTVTFFNAAAERLWGYSAAEVVGRNVRMLVPAAIQPQHDSFVNRHRATGEDRIVGTSREVEIHRKDGSVIWGSLSLSRLETPQGVGYTAFVRDVSAERAGRETIRQTLEQALDAVVTIDENNVVTFFNPAAERLWGYSAAEVMGRNVRMLVPRAIQPQHDSLVNRNRTTGQDRIVGTAREVEIHRKDGSVIWGSLSLSRIRLDDGRQLYTAFIRNVHEEVQRREQIRLLSMVADETDNSVVICGPDRLIRYVNKGFTRMTGYGAEEAMGRSPGSFLQGPLTDPATVRRIREALQQGRPIYDEILNYRKDGETYWISLAINPVLGPDGRPSAYISIQANVTETKRRALSFDQKLSAICTTTAVAEWTVQGAPVSTSGQLPGQVRLDALLDAAAQARVLRGESLRRELPWPGSQPALWLDAMFSPLRDFTGAITGIILCGVDVTARRVTVQNTEAAMQEAAASSRRIGQISGTINGIASQTNLLALNATIEAARAGDAGKGFAVVAQEVRQLANSSGQAAREIRQLVEETSNRIEVLGESIRALNNSAEGPPGG</sequence>
<keyword evidence="1" id="KW-0807">Transducer</keyword>
<reference evidence="6 7" key="1">
    <citation type="submission" date="2010-04" db="EMBL/GenBank/DDBJ databases">
        <authorList>
            <person name="Qin X."/>
            <person name="Bachman B."/>
            <person name="Battles P."/>
            <person name="Bell A."/>
            <person name="Bess C."/>
            <person name="Bickham C."/>
            <person name="Chaboub L."/>
            <person name="Chen D."/>
            <person name="Coyle M."/>
            <person name="Deiros D.R."/>
            <person name="Dinh H."/>
            <person name="Forbes L."/>
            <person name="Fowler G."/>
            <person name="Francisco L."/>
            <person name="Fu Q."/>
            <person name="Gubbala S."/>
            <person name="Hale W."/>
            <person name="Han Y."/>
            <person name="Hemphill L."/>
            <person name="Highlander S.K."/>
            <person name="Hirani K."/>
            <person name="Hogues M."/>
            <person name="Jackson L."/>
            <person name="Jakkamsetti A."/>
            <person name="Javaid M."/>
            <person name="Jiang H."/>
            <person name="Korchina V."/>
            <person name="Kovar C."/>
            <person name="Lara F."/>
            <person name="Lee S."/>
            <person name="Mata R."/>
            <person name="Mathew T."/>
            <person name="Moen C."/>
            <person name="Morales K."/>
            <person name="Munidasa M."/>
            <person name="Nazareth L."/>
            <person name="Ngo R."/>
            <person name="Nguyen L."/>
            <person name="Okwuonu G."/>
            <person name="Ongeri F."/>
            <person name="Patil S."/>
            <person name="Petrosino J."/>
            <person name="Pham C."/>
            <person name="Pham P."/>
            <person name="Pu L.-L."/>
            <person name="Puazo M."/>
            <person name="Raj R."/>
            <person name="Reid J."/>
            <person name="Rouhana J."/>
            <person name="Saada N."/>
            <person name="Shang Y."/>
            <person name="Simmons D."/>
            <person name="Thornton R."/>
            <person name="Warren J."/>
            <person name="Weissenberger G."/>
            <person name="Zhang J."/>
            <person name="Zhang L."/>
            <person name="Zhou C."/>
            <person name="Zhu D."/>
            <person name="Muzny D."/>
            <person name="Worley K."/>
            <person name="Gibbs R."/>
        </authorList>
    </citation>
    <scope>NUCLEOTIDE SEQUENCE [LARGE SCALE GENOMIC DNA]</scope>
    <source>
        <strain evidence="6 7">ATCC 49957</strain>
    </source>
</reference>
<dbReference type="PROSITE" id="PS50111">
    <property type="entry name" value="CHEMOTAXIS_TRANSDUC_2"/>
    <property type="match status" value="1"/>
</dbReference>
<proteinExistence type="predicted"/>
<feature type="region of interest" description="Disordered" evidence="2">
    <location>
        <begin position="1"/>
        <end position="23"/>
    </location>
</feature>
<feature type="domain" description="PAS" evidence="4">
    <location>
        <begin position="273"/>
        <end position="344"/>
    </location>
</feature>
<feature type="domain" description="Methyl-accepting transducer" evidence="3">
    <location>
        <begin position="495"/>
        <end position="581"/>
    </location>
</feature>
<dbReference type="HOGENOM" id="CLU_000445_107_26_5"/>
<dbReference type="EMBL" id="ADVL01000118">
    <property type="protein sequence ID" value="EFH13108.1"/>
    <property type="molecule type" value="Genomic_DNA"/>
</dbReference>
<evidence type="ECO:0000256" key="1">
    <source>
        <dbReference type="PROSITE-ProRule" id="PRU00284"/>
    </source>
</evidence>
<evidence type="ECO:0000313" key="7">
    <source>
        <dbReference type="Proteomes" id="UP000005324"/>
    </source>
</evidence>
<feature type="domain" description="PAC" evidence="5">
    <location>
        <begin position="345"/>
        <end position="399"/>
    </location>
</feature>
<feature type="domain" description="PAS" evidence="4">
    <location>
        <begin position="148"/>
        <end position="206"/>
    </location>
</feature>
<evidence type="ECO:0000313" key="6">
    <source>
        <dbReference type="EMBL" id="EFH13108.1"/>
    </source>
</evidence>
<dbReference type="PANTHER" id="PTHR44757:SF2">
    <property type="entry name" value="BIOFILM ARCHITECTURE MAINTENANCE PROTEIN MBAA"/>
    <property type="match status" value="1"/>
</dbReference>
<dbReference type="InterPro" id="IPR004090">
    <property type="entry name" value="Chemotax_Me-accpt_rcpt"/>
</dbReference>
<dbReference type="InterPro" id="IPR052155">
    <property type="entry name" value="Biofilm_reg_signaling"/>
</dbReference>
<dbReference type="SMART" id="SM00283">
    <property type="entry name" value="MA"/>
    <property type="match status" value="1"/>
</dbReference>
<organism evidence="6 7">
    <name type="scientific">Pseudoroseomonas cervicalis ATCC 49957</name>
    <dbReference type="NCBI Taxonomy" id="525371"/>
    <lineage>
        <taxon>Bacteria</taxon>
        <taxon>Pseudomonadati</taxon>
        <taxon>Pseudomonadota</taxon>
        <taxon>Alphaproteobacteria</taxon>
        <taxon>Acetobacterales</taxon>
        <taxon>Roseomonadaceae</taxon>
        <taxon>Roseomonas</taxon>
    </lineage>
</organism>
<dbReference type="PROSITE" id="PS50113">
    <property type="entry name" value="PAC"/>
    <property type="match status" value="3"/>
</dbReference>
<name>D5RHW2_9PROT</name>
<gene>
    <name evidence="6" type="ORF">HMPREF0731_0672</name>
</gene>
<feature type="domain" description="PAC" evidence="5">
    <location>
        <begin position="225"/>
        <end position="276"/>
    </location>
</feature>
<dbReference type="InterPro" id="IPR000014">
    <property type="entry name" value="PAS"/>
</dbReference>
<dbReference type="SUPFAM" id="SSF55785">
    <property type="entry name" value="PYP-like sensor domain (PAS domain)"/>
    <property type="match status" value="3"/>
</dbReference>
<dbReference type="PROSITE" id="PS50112">
    <property type="entry name" value="PAS"/>
    <property type="match status" value="3"/>
</dbReference>